<dbReference type="InterPro" id="IPR017871">
    <property type="entry name" value="ABC_transporter-like_CS"/>
</dbReference>
<dbReference type="Proteomes" id="UP000006242">
    <property type="component" value="Unassembled WGS sequence"/>
</dbReference>
<evidence type="ECO:0000256" key="2">
    <source>
        <dbReference type="ARBA" id="ARBA00022741"/>
    </source>
</evidence>
<dbReference type="Pfam" id="PF00005">
    <property type="entry name" value="ABC_tran"/>
    <property type="match status" value="1"/>
</dbReference>
<dbReference type="EC" id="3.6.3.41" evidence="8"/>
<evidence type="ECO:0000256" key="3">
    <source>
        <dbReference type="ARBA" id="ARBA00022748"/>
    </source>
</evidence>
<sequence length="212" mass="22778">MTRPRLGIRNLSCGRGERALFAGLDIALVGGEAARILGENGAGKTTLLRTLSGLQQPLSGEVIWESASDRPADDALLLKDELCFVGHDNALNAALTPVENLDVLMRLCGRRVPEKRIRATLADLGLKRLAHRPCGRLSAGQKRRVSLARLWLTDAPLWLLDEPASALDVESRAVLCARIATHVSAGGIAVFTTHEALTLPDVPVRSIELSPC</sequence>
<proteinExistence type="predicted"/>
<dbReference type="PANTHER" id="PTHR43499:SF1">
    <property type="entry name" value="ABC TRANSPORTER I FAMILY MEMBER 1"/>
    <property type="match status" value="1"/>
</dbReference>
<dbReference type="GO" id="GO:0005524">
    <property type="term" value="F:ATP binding"/>
    <property type="evidence" value="ECO:0007669"/>
    <property type="project" value="UniProtKB-KW"/>
</dbReference>
<evidence type="ECO:0000259" key="7">
    <source>
        <dbReference type="PROSITE" id="PS50893"/>
    </source>
</evidence>
<dbReference type="AlphaFoldDB" id="F7QCK0"/>
<dbReference type="STRING" id="1033802.SSPSH_002607"/>
<keyword evidence="8" id="KW-0378">Hydrolase</keyword>
<dbReference type="NCBIfam" id="NF010061">
    <property type="entry name" value="PRK13538.1"/>
    <property type="match status" value="1"/>
</dbReference>
<keyword evidence="1" id="KW-0813">Transport</keyword>
<dbReference type="RefSeq" id="WP_006914685.1">
    <property type="nucleotide sequence ID" value="NZ_AFNV02000018.1"/>
</dbReference>
<dbReference type="NCBIfam" id="TIGR01189">
    <property type="entry name" value="ccmA"/>
    <property type="match status" value="1"/>
</dbReference>
<evidence type="ECO:0000256" key="6">
    <source>
        <dbReference type="ARBA" id="ARBA00023136"/>
    </source>
</evidence>
<dbReference type="GO" id="GO:0022857">
    <property type="term" value="F:transmembrane transporter activity"/>
    <property type="evidence" value="ECO:0007669"/>
    <property type="project" value="InterPro"/>
</dbReference>
<dbReference type="PROSITE" id="PS00211">
    <property type="entry name" value="ABC_TRANSPORTER_1"/>
    <property type="match status" value="1"/>
</dbReference>
<reference evidence="8 9" key="2">
    <citation type="journal article" date="2013" name="PLoS ONE">
        <title>INDIGO - INtegrated Data Warehouse of MIcrobial GenOmes with Examples from the Red Sea Extremophiles.</title>
        <authorList>
            <person name="Alam I."/>
            <person name="Antunes A."/>
            <person name="Kamau A.A."/>
            <person name="Ba Alawi W."/>
            <person name="Kalkatawi M."/>
            <person name="Stingl U."/>
            <person name="Bajic V.B."/>
        </authorList>
    </citation>
    <scope>NUCLEOTIDE SEQUENCE [LARGE SCALE GENOMIC DNA]</scope>
    <source>
        <strain evidence="8 9">E1L3A</strain>
    </source>
</reference>
<name>F7QCK0_9GAMM</name>
<dbReference type="GO" id="GO:0017004">
    <property type="term" value="P:cytochrome complex assembly"/>
    <property type="evidence" value="ECO:0007669"/>
    <property type="project" value="UniProtKB-KW"/>
</dbReference>
<keyword evidence="6" id="KW-0472">Membrane</keyword>
<keyword evidence="9" id="KW-1185">Reference proteome</keyword>
<reference evidence="8 9" key="1">
    <citation type="journal article" date="2011" name="J. Bacteriol.">
        <title>Genome sequence of Salinisphaera shabanensis, a gammaproteobacterium from the harsh, variable environment of the brine-seawater interface of the Shaban Deep in the Red Sea.</title>
        <authorList>
            <person name="Antunes A."/>
            <person name="Alam I."/>
            <person name="Bajic V.B."/>
            <person name="Stingl U."/>
        </authorList>
    </citation>
    <scope>NUCLEOTIDE SEQUENCE [LARGE SCALE GENOMIC DNA]</scope>
    <source>
        <strain evidence="8 9">E1L3A</strain>
    </source>
</reference>
<dbReference type="InterPro" id="IPR003593">
    <property type="entry name" value="AAA+_ATPase"/>
</dbReference>
<dbReference type="PROSITE" id="PS50893">
    <property type="entry name" value="ABC_TRANSPORTER_2"/>
    <property type="match status" value="1"/>
</dbReference>
<dbReference type="InterPro" id="IPR027417">
    <property type="entry name" value="P-loop_NTPase"/>
</dbReference>
<evidence type="ECO:0000313" key="9">
    <source>
        <dbReference type="Proteomes" id="UP000006242"/>
    </source>
</evidence>
<organism evidence="8 9">
    <name type="scientific">Salinisphaera shabanensis E1L3A</name>
    <dbReference type="NCBI Taxonomy" id="1033802"/>
    <lineage>
        <taxon>Bacteria</taxon>
        <taxon>Pseudomonadati</taxon>
        <taxon>Pseudomonadota</taxon>
        <taxon>Gammaproteobacteria</taxon>
        <taxon>Salinisphaerales</taxon>
        <taxon>Salinisphaeraceae</taxon>
        <taxon>Salinisphaera</taxon>
    </lineage>
</organism>
<dbReference type="PANTHER" id="PTHR43499">
    <property type="entry name" value="ABC TRANSPORTER I FAMILY MEMBER 1"/>
    <property type="match status" value="1"/>
</dbReference>
<evidence type="ECO:0000256" key="5">
    <source>
        <dbReference type="ARBA" id="ARBA00022967"/>
    </source>
</evidence>
<dbReference type="EMBL" id="AFNV02000018">
    <property type="protein sequence ID" value="ERJ18516.1"/>
    <property type="molecule type" value="Genomic_DNA"/>
</dbReference>
<protein>
    <submittedName>
        <fullName evidence="8">Cytochrome c biosis ATP-binding export protein CcmA 1</fullName>
        <ecNumber evidence="8">3.6.3.41</ecNumber>
    </submittedName>
</protein>
<dbReference type="Gene3D" id="3.40.50.300">
    <property type="entry name" value="P-loop containing nucleotide triphosphate hydrolases"/>
    <property type="match status" value="1"/>
</dbReference>
<keyword evidence="5" id="KW-1278">Translocase</keyword>
<dbReference type="InterPro" id="IPR005895">
    <property type="entry name" value="ABC_transptr_haem_export_CcmA"/>
</dbReference>
<dbReference type="SMART" id="SM00382">
    <property type="entry name" value="AAA"/>
    <property type="match status" value="1"/>
</dbReference>
<dbReference type="InterPro" id="IPR003439">
    <property type="entry name" value="ABC_transporter-like_ATP-bd"/>
</dbReference>
<dbReference type="SUPFAM" id="SSF52540">
    <property type="entry name" value="P-loop containing nucleoside triphosphate hydrolases"/>
    <property type="match status" value="1"/>
</dbReference>
<feature type="domain" description="ABC transporter" evidence="7">
    <location>
        <begin position="6"/>
        <end position="209"/>
    </location>
</feature>
<evidence type="ECO:0000256" key="1">
    <source>
        <dbReference type="ARBA" id="ARBA00022448"/>
    </source>
</evidence>
<keyword evidence="4 8" id="KW-0067">ATP-binding</keyword>
<evidence type="ECO:0000256" key="4">
    <source>
        <dbReference type="ARBA" id="ARBA00022840"/>
    </source>
</evidence>
<gene>
    <name evidence="8" type="primary">ccmA1</name>
    <name evidence="8" type="ORF">SSPSH_002607</name>
</gene>
<dbReference type="eggNOG" id="COG4133">
    <property type="taxonomic scope" value="Bacteria"/>
</dbReference>
<dbReference type="OrthoDB" id="9800654at2"/>
<accession>F7QCK0</accession>
<dbReference type="GO" id="GO:0016887">
    <property type="term" value="F:ATP hydrolysis activity"/>
    <property type="evidence" value="ECO:0007669"/>
    <property type="project" value="InterPro"/>
</dbReference>
<comment type="caution">
    <text evidence="8">The sequence shown here is derived from an EMBL/GenBank/DDBJ whole genome shotgun (WGS) entry which is preliminary data.</text>
</comment>
<evidence type="ECO:0000313" key="8">
    <source>
        <dbReference type="EMBL" id="ERJ18516.1"/>
    </source>
</evidence>
<keyword evidence="2" id="KW-0547">Nucleotide-binding</keyword>
<keyword evidence="3" id="KW-0201">Cytochrome c-type biogenesis</keyword>